<keyword evidence="6 8" id="KW-0238">DNA-binding</keyword>
<gene>
    <name evidence="8" type="primary">nrdR</name>
    <name evidence="10" type="ORF">COV74_05680</name>
</gene>
<dbReference type="GO" id="GO:0045892">
    <property type="term" value="P:negative regulation of DNA-templated transcription"/>
    <property type="evidence" value="ECO:0007669"/>
    <property type="project" value="UniProtKB-UniRule"/>
</dbReference>
<dbReference type="HAMAP" id="MF_00440">
    <property type="entry name" value="NrdR"/>
    <property type="match status" value="1"/>
</dbReference>
<evidence type="ECO:0000256" key="5">
    <source>
        <dbReference type="ARBA" id="ARBA00023015"/>
    </source>
</evidence>
<dbReference type="PANTHER" id="PTHR30455">
    <property type="entry name" value="TRANSCRIPTIONAL REPRESSOR NRDR"/>
    <property type="match status" value="1"/>
</dbReference>
<dbReference type="Pfam" id="PF03477">
    <property type="entry name" value="ATP-cone"/>
    <property type="match status" value="1"/>
</dbReference>
<protein>
    <recommendedName>
        <fullName evidence="8">Transcriptional repressor NrdR</fullName>
    </recommendedName>
</protein>
<evidence type="ECO:0000256" key="2">
    <source>
        <dbReference type="ARBA" id="ARBA00022741"/>
    </source>
</evidence>
<evidence type="ECO:0000256" key="4">
    <source>
        <dbReference type="ARBA" id="ARBA00022840"/>
    </source>
</evidence>
<evidence type="ECO:0000259" key="9">
    <source>
        <dbReference type="PROSITE" id="PS51161"/>
    </source>
</evidence>
<organism evidence="10 11">
    <name type="scientific">Candidatus Abzuiibacterium crystallinum</name>
    <dbReference type="NCBI Taxonomy" id="1974748"/>
    <lineage>
        <taxon>Bacteria</taxon>
        <taxon>Pseudomonadati</taxon>
        <taxon>Candidatus Omnitrophota</taxon>
        <taxon>Candidatus Abzuiibacterium</taxon>
    </lineage>
</organism>
<dbReference type="InterPro" id="IPR005144">
    <property type="entry name" value="ATP-cone_dom"/>
</dbReference>
<feature type="zinc finger region" evidence="8">
    <location>
        <begin position="3"/>
        <end position="34"/>
    </location>
</feature>
<evidence type="ECO:0000313" key="10">
    <source>
        <dbReference type="EMBL" id="PIQ86169.1"/>
    </source>
</evidence>
<keyword evidence="8" id="KW-0862">Zinc</keyword>
<dbReference type="GO" id="GO:0003677">
    <property type="term" value="F:DNA binding"/>
    <property type="evidence" value="ECO:0007669"/>
    <property type="project" value="UniProtKB-KW"/>
</dbReference>
<dbReference type="PANTHER" id="PTHR30455:SF2">
    <property type="entry name" value="TRANSCRIPTIONAL REPRESSOR NRDR"/>
    <property type="match status" value="1"/>
</dbReference>
<proteinExistence type="inferred from homology"/>
<dbReference type="Proteomes" id="UP000230859">
    <property type="component" value="Unassembled WGS sequence"/>
</dbReference>
<dbReference type="GO" id="GO:0008270">
    <property type="term" value="F:zinc ion binding"/>
    <property type="evidence" value="ECO:0007669"/>
    <property type="project" value="UniProtKB-UniRule"/>
</dbReference>
<feature type="domain" description="ATP-cone" evidence="9">
    <location>
        <begin position="49"/>
        <end position="139"/>
    </location>
</feature>
<comment type="function">
    <text evidence="8">Negatively regulates transcription of bacterial ribonucleotide reductase nrd genes and operons by binding to NrdR-boxes.</text>
</comment>
<keyword evidence="1 8" id="KW-0678">Repressor</keyword>
<keyword evidence="7 8" id="KW-0804">Transcription</keyword>
<evidence type="ECO:0000256" key="7">
    <source>
        <dbReference type="ARBA" id="ARBA00023163"/>
    </source>
</evidence>
<dbReference type="NCBIfam" id="TIGR00244">
    <property type="entry name" value="transcriptional regulator NrdR"/>
    <property type="match status" value="1"/>
</dbReference>
<sequence>MLCPYCKHDDDKVIDSRSSNEGMVIRRRRECTMCKRRYTTYERVEETPLFVIKKDQRRELYDRKKVLAGLHRAFEKRPVPAEIQEEIVIELEKMLEEKYEREAPSSVLGEFVMNQLARIDQVAYVRFASVYRQFKDINQFMKELQFLLKKTE</sequence>
<dbReference type="GO" id="GO:0005524">
    <property type="term" value="F:ATP binding"/>
    <property type="evidence" value="ECO:0007669"/>
    <property type="project" value="UniProtKB-UniRule"/>
</dbReference>
<keyword evidence="5 8" id="KW-0805">Transcription regulation</keyword>
<evidence type="ECO:0000256" key="8">
    <source>
        <dbReference type="HAMAP-Rule" id="MF_00440"/>
    </source>
</evidence>
<evidence type="ECO:0000313" key="11">
    <source>
        <dbReference type="Proteomes" id="UP000230859"/>
    </source>
</evidence>
<evidence type="ECO:0000256" key="1">
    <source>
        <dbReference type="ARBA" id="ARBA00022491"/>
    </source>
</evidence>
<comment type="similarity">
    <text evidence="8">Belongs to the NrdR family.</text>
</comment>
<accession>A0A2H0LP24</accession>
<evidence type="ECO:0000256" key="6">
    <source>
        <dbReference type="ARBA" id="ARBA00023125"/>
    </source>
</evidence>
<comment type="caution">
    <text evidence="10">The sequence shown here is derived from an EMBL/GenBank/DDBJ whole genome shotgun (WGS) entry which is preliminary data.</text>
</comment>
<reference evidence="10 11" key="1">
    <citation type="submission" date="2017-09" db="EMBL/GenBank/DDBJ databases">
        <title>Depth-based differentiation of microbial function through sediment-hosted aquifers and enrichment of novel symbionts in the deep terrestrial subsurface.</title>
        <authorList>
            <person name="Probst A.J."/>
            <person name="Ladd B."/>
            <person name="Jarett J.K."/>
            <person name="Geller-Mcgrath D.E."/>
            <person name="Sieber C.M."/>
            <person name="Emerson J.B."/>
            <person name="Anantharaman K."/>
            <person name="Thomas B.C."/>
            <person name="Malmstrom R."/>
            <person name="Stieglmeier M."/>
            <person name="Klingl A."/>
            <person name="Woyke T."/>
            <person name="Ryan C.M."/>
            <person name="Banfield J.F."/>
        </authorList>
    </citation>
    <scope>NUCLEOTIDE SEQUENCE [LARGE SCALE GENOMIC DNA]</scope>
    <source>
        <strain evidence="10">CG11_big_fil_rev_8_21_14_0_20_45_26</strain>
    </source>
</reference>
<dbReference type="Pfam" id="PF22811">
    <property type="entry name" value="Zn_ribbon_NrdR"/>
    <property type="match status" value="1"/>
</dbReference>
<name>A0A2H0LP24_9BACT</name>
<comment type="cofactor">
    <cofactor evidence="8">
        <name>Zn(2+)</name>
        <dbReference type="ChEBI" id="CHEBI:29105"/>
    </cofactor>
    <text evidence="8">Binds 1 zinc ion.</text>
</comment>
<dbReference type="EMBL" id="PCVY01000049">
    <property type="protein sequence ID" value="PIQ86169.1"/>
    <property type="molecule type" value="Genomic_DNA"/>
</dbReference>
<dbReference type="InterPro" id="IPR055173">
    <property type="entry name" value="NrdR-like_N"/>
</dbReference>
<dbReference type="InterPro" id="IPR003796">
    <property type="entry name" value="RNR_NrdR-like"/>
</dbReference>
<keyword evidence="8" id="KW-0479">Metal-binding</keyword>
<keyword evidence="2 8" id="KW-0547">Nucleotide-binding</keyword>
<dbReference type="AlphaFoldDB" id="A0A2H0LP24"/>
<dbReference type="PROSITE" id="PS51161">
    <property type="entry name" value="ATP_CONE"/>
    <property type="match status" value="1"/>
</dbReference>
<keyword evidence="3 8" id="KW-0863">Zinc-finger</keyword>
<keyword evidence="4 8" id="KW-0067">ATP-binding</keyword>
<evidence type="ECO:0000256" key="3">
    <source>
        <dbReference type="ARBA" id="ARBA00022771"/>
    </source>
</evidence>